<dbReference type="OrthoDB" id="42736at2759"/>
<reference evidence="2" key="1">
    <citation type="submission" date="2017-07" db="EMBL/GenBank/DDBJ databases">
        <title>Taro Niue Genome Assembly and Annotation.</title>
        <authorList>
            <person name="Atibalentja N."/>
            <person name="Keating K."/>
            <person name="Fields C.J."/>
        </authorList>
    </citation>
    <scope>NUCLEOTIDE SEQUENCE</scope>
    <source>
        <strain evidence="2">Niue_2</strain>
        <tissue evidence="2">Leaf</tissue>
    </source>
</reference>
<evidence type="ECO:0000313" key="2">
    <source>
        <dbReference type="EMBL" id="MQL98255.1"/>
    </source>
</evidence>
<sequence>MGRADDAVSVFETMVAGGLPPALHCYALLINGYCKNERIDDALNLFFLITRKSRPVWLCGLKDWCSRAPRSGLGSSYFPYTRIALTPLDQKNPGFTHLEDCMNRTRDLLLLSKSSNRSTQPGSSCPQSTQRNETTAVLRPCIICYSTMLDRYLCKAGRFGDVKILYIHHYPFCSVSGGDQEEVLLPIQLLVHSHNGDCIIDELAEGDEEPHGAIDLLHKTTFTVGESERGRKELL</sequence>
<dbReference type="InterPro" id="IPR051222">
    <property type="entry name" value="PPR/CCM1_RNA-binding"/>
</dbReference>
<evidence type="ECO:0000313" key="3">
    <source>
        <dbReference type="Proteomes" id="UP000652761"/>
    </source>
</evidence>
<comment type="caution">
    <text evidence="2">The sequence shown here is derived from an EMBL/GenBank/DDBJ whole genome shotgun (WGS) entry which is preliminary data.</text>
</comment>
<gene>
    <name evidence="2" type="ORF">Taro_030963</name>
</gene>
<dbReference type="InterPro" id="IPR011990">
    <property type="entry name" value="TPR-like_helical_dom_sf"/>
</dbReference>
<dbReference type="Proteomes" id="UP000652761">
    <property type="component" value="Unassembled WGS sequence"/>
</dbReference>
<dbReference type="AlphaFoldDB" id="A0A843VQK1"/>
<accession>A0A843VQK1</accession>
<keyword evidence="1" id="KW-0677">Repeat</keyword>
<organism evidence="2 3">
    <name type="scientific">Colocasia esculenta</name>
    <name type="common">Wild taro</name>
    <name type="synonym">Arum esculentum</name>
    <dbReference type="NCBI Taxonomy" id="4460"/>
    <lineage>
        <taxon>Eukaryota</taxon>
        <taxon>Viridiplantae</taxon>
        <taxon>Streptophyta</taxon>
        <taxon>Embryophyta</taxon>
        <taxon>Tracheophyta</taxon>
        <taxon>Spermatophyta</taxon>
        <taxon>Magnoliopsida</taxon>
        <taxon>Liliopsida</taxon>
        <taxon>Araceae</taxon>
        <taxon>Aroideae</taxon>
        <taxon>Colocasieae</taxon>
        <taxon>Colocasia</taxon>
    </lineage>
</organism>
<dbReference type="EMBL" id="NMUH01002162">
    <property type="protein sequence ID" value="MQL98255.1"/>
    <property type="molecule type" value="Genomic_DNA"/>
</dbReference>
<dbReference type="NCBIfam" id="TIGR00756">
    <property type="entry name" value="PPR"/>
    <property type="match status" value="1"/>
</dbReference>
<dbReference type="Gene3D" id="1.25.40.10">
    <property type="entry name" value="Tetratricopeptide repeat domain"/>
    <property type="match status" value="1"/>
</dbReference>
<dbReference type="InterPro" id="IPR002885">
    <property type="entry name" value="PPR_rpt"/>
</dbReference>
<proteinExistence type="predicted"/>
<protein>
    <recommendedName>
        <fullName evidence="4">Pentatricopeptide repeat-containing protein</fullName>
    </recommendedName>
</protein>
<keyword evidence="3" id="KW-1185">Reference proteome</keyword>
<evidence type="ECO:0000256" key="1">
    <source>
        <dbReference type="ARBA" id="ARBA00022737"/>
    </source>
</evidence>
<evidence type="ECO:0008006" key="4">
    <source>
        <dbReference type="Google" id="ProtNLM"/>
    </source>
</evidence>
<dbReference type="PANTHER" id="PTHR47942">
    <property type="entry name" value="TETRATRICOPEPTIDE REPEAT (TPR)-LIKE SUPERFAMILY PROTEIN-RELATED"/>
    <property type="match status" value="1"/>
</dbReference>
<dbReference type="Pfam" id="PF12854">
    <property type="entry name" value="PPR_1"/>
    <property type="match status" value="1"/>
</dbReference>
<dbReference type="PANTHER" id="PTHR47942:SF99">
    <property type="entry name" value="PENTACOTRIPEPTIDE-REPEAT REGION OF PRORP DOMAIN-CONTAINING PROTEIN"/>
    <property type="match status" value="1"/>
</dbReference>
<name>A0A843VQK1_COLES</name>